<comment type="caution">
    <text evidence="2">The sequence shown here is derived from an EMBL/GenBank/DDBJ whole genome shotgun (WGS) entry which is preliminary data.</text>
</comment>
<reference evidence="2 3" key="1">
    <citation type="submission" date="2016-07" db="EMBL/GenBank/DDBJ databases">
        <title>Pervasive Adenine N6-methylation of Active Genes in Fungi.</title>
        <authorList>
            <consortium name="DOE Joint Genome Institute"/>
            <person name="Mondo S.J."/>
            <person name="Dannebaum R.O."/>
            <person name="Kuo R.C."/>
            <person name="Labutti K."/>
            <person name="Haridas S."/>
            <person name="Kuo A."/>
            <person name="Salamov A."/>
            <person name="Ahrendt S.R."/>
            <person name="Lipzen A."/>
            <person name="Sullivan W."/>
            <person name="Andreopoulos W.B."/>
            <person name="Clum A."/>
            <person name="Lindquist E."/>
            <person name="Daum C."/>
            <person name="Ramamoorthy G.K."/>
            <person name="Gryganskyi A."/>
            <person name="Culley D."/>
            <person name="Magnuson J.K."/>
            <person name="James T.Y."/>
            <person name="O'Malley M.A."/>
            <person name="Stajich J.E."/>
            <person name="Spatafora J.W."/>
            <person name="Visel A."/>
            <person name="Grigoriev I.V."/>
        </authorList>
    </citation>
    <scope>NUCLEOTIDE SEQUENCE [LARGE SCALE GENOMIC DNA]</scope>
    <source>
        <strain evidence="2 3">NRRL 3301</strain>
    </source>
</reference>
<proteinExistence type="predicted"/>
<dbReference type="STRING" id="101127.A0A1X2GAF4"/>
<feature type="transmembrane region" description="Helical" evidence="1">
    <location>
        <begin position="58"/>
        <end position="78"/>
    </location>
</feature>
<feature type="transmembrane region" description="Helical" evidence="1">
    <location>
        <begin position="158"/>
        <end position="177"/>
    </location>
</feature>
<dbReference type="GO" id="GO:0101026">
    <property type="term" value="P:mitotic nuclear membrane biogenesis"/>
    <property type="evidence" value="ECO:0007669"/>
    <property type="project" value="EnsemblFungi"/>
</dbReference>
<dbReference type="GO" id="GO:0097038">
    <property type="term" value="C:perinuclear endoplasmic reticulum"/>
    <property type="evidence" value="ECO:0007669"/>
    <property type="project" value="EnsemblFungi"/>
</dbReference>
<dbReference type="EMBL" id="MCGT01000027">
    <property type="protein sequence ID" value="ORX49102.1"/>
    <property type="molecule type" value="Genomic_DNA"/>
</dbReference>
<sequence length="268" mass="29924">MVRAKAKGKARNGQLKQDRFDHIQPQGSWEIPRKLYHYSIGFLVLYLFVQGFDTNVIYPPLMAFLCVVLTGEWLRFRVEWFNVLYCKILGPLMRKSEVHARYNGVVYYLGGCIFVLYVFPRDIAALSIIYLSWTDPTASICGRLLGRYTPLLMGTKKSVAGSTGAMVVGGLVTFAYFGSWQFTGPWVTSSSVLPRELIQPSIPTLFPRSYDPTVSSLPLWMVSLFGGLVAAFSEFIGDSLGLDDNLTIPVVSASLLWLGLRLGNAWLA</sequence>
<protein>
    <recommendedName>
        <fullName evidence="4">Phosphatidate cytidylyltransferase</fullName>
    </recommendedName>
</protein>
<dbReference type="GO" id="GO:0006654">
    <property type="term" value="P:phosphatidic acid biosynthetic process"/>
    <property type="evidence" value="ECO:0007669"/>
    <property type="project" value="EnsemblFungi"/>
</dbReference>
<dbReference type="InterPro" id="IPR037997">
    <property type="entry name" value="Dgk1-like"/>
</dbReference>
<dbReference type="GO" id="GO:2001210">
    <property type="term" value="P:regulation of isopentenyl diphosphate biosynthetic process, mevalonate pathway"/>
    <property type="evidence" value="ECO:0007669"/>
    <property type="project" value="EnsemblFungi"/>
</dbReference>
<evidence type="ECO:0000313" key="2">
    <source>
        <dbReference type="EMBL" id="ORX49102.1"/>
    </source>
</evidence>
<dbReference type="PANTHER" id="PTHR31303:SF1">
    <property type="entry name" value="CTP-DEPENDENT DIACYLGLYCEROL KINASE 1"/>
    <property type="match status" value="1"/>
</dbReference>
<keyword evidence="3" id="KW-1185">Reference proteome</keyword>
<dbReference type="Proteomes" id="UP000242146">
    <property type="component" value="Unassembled WGS sequence"/>
</dbReference>
<dbReference type="GO" id="GO:0141035">
    <property type="term" value="F:CTP-dependent diacylglycerol kinase activity"/>
    <property type="evidence" value="ECO:0007669"/>
    <property type="project" value="EnsemblFungi"/>
</dbReference>
<feature type="transmembrane region" description="Helical" evidence="1">
    <location>
        <begin position="217"/>
        <end position="236"/>
    </location>
</feature>
<keyword evidence="1" id="KW-1133">Transmembrane helix</keyword>
<dbReference type="GO" id="GO:0005789">
    <property type="term" value="C:endoplasmic reticulum membrane"/>
    <property type="evidence" value="ECO:0007669"/>
    <property type="project" value="EnsemblFungi"/>
</dbReference>
<evidence type="ECO:0000313" key="3">
    <source>
        <dbReference type="Proteomes" id="UP000242146"/>
    </source>
</evidence>
<feature type="transmembrane region" description="Helical" evidence="1">
    <location>
        <begin position="125"/>
        <end position="146"/>
    </location>
</feature>
<keyword evidence="1" id="KW-0472">Membrane</keyword>
<evidence type="ECO:0000256" key="1">
    <source>
        <dbReference type="SAM" id="Phobius"/>
    </source>
</evidence>
<dbReference type="OrthoDB" id="5673at2759"/>
<accession>A0A1X2GAF4</accession>
<dbReference type="PANTHER" id="PTHR31303">
    <property type="entry name" value="CTP-DEPENDENT DIACYLGLYCEROL KINASE 1"/>
    <property type="match status" value="1"/>
</dbReference>
<keyword evidence="1" id="KW-0812">Transmembrane</keyword>
<name>A0A1X2GAF4_9FUNG</name>
<feature type="transmembrane region" description="Helical" evidence="1">
    <location>
        <begin position="99"/>
        <end position="119"/>
    </location>
</feature>
<gene>
    <name evidence="2" type="ORF">DM01DRAFT_1309141</name>
</gene>
<evidence type="ECO:0008006" key="4">
    <source>
        <dbReference type="Google" id="ProtNLM"/>
    </source>
</evidence>
<dbReference type="GO" id="GO:0004143">
    <property type="term" value="F:ATP-dependent diacylglycerol kinase activity"/>
    <property type="evidence" value="ECO:0007669"/>
    <property type="project" value="InterPro"/>
</dbReference>
<dbReference type="AlphaFoldDB" id="A0A1X2GAF4"/>
<organism evidence="2 3">
    <name type="scientific">Hesseltinella vesiculosa</name>
    <dbReference type="NCBI Taxonomy" id="101127"/>
    <lineage>
        <taxon>Eukaryota</taxon>
        <taxon>Fungi</taxon>
        <taxon>Fungi incertae sedis</taxon>
        <taxon>Mucoromycota</taxon>
        <taxon>Mucoromycotina</taxon>
        <taxon>Mucoromycetes</taxon>
        <taxon>Mucorales</taxon>
        <taxon>Cunninghamellaceae</taxon>
        <taxon>Hesseltinella</taxon>
    </lineage>
</organism>
<feature type="transmembrane region" description="Helical" evidence="1">
    <location>
        <begin position="35"/>
        <end position="52"/>
    </location>
</feature>